<dbReference type="InterPro" id="IPR050687">
    <property type="entry name" value="Dynein_IC"/>
</dbReference>
<proteinExistence type="predicted"/>
<dbReference type="AlphaFoldDB" id="A0AAV0WTA5"/>
<reference evidence="4 5" key="1">
    <citation type="submission" date="2023-01" db="EMBL/GenBank/DDBJ databases">
        <authorList>
            <person name="Whitehead M."/>
        </authorList>
    </citation>
    <scope>NUCLEOTIDE SEQUENCE [LARGE SCALE GENOMIC DNA]</scope>
</reference>
<evidence type="ECO:0000256" key="3">
    <source>
        <dbReference type="ARBA" id="ARBA00022737"/>
    </source>
</evidence>
<dbReference type="GO" id="GO:0045504">
    <property type="term" value="F:dynein heavy chain binding"/>
    <property type="evidence" value="ECO:0007669"/>
    <property type="project" value="TreeGrafter"/>
</dbReference>
<dbReference type="PANTHER" id="PTHR12442">
    <property type="entry name" value="DYNEIN INTERMEDIATE CHAIN"/>
    <property type="match status" value="1"/>
</dbReference>
<accession>A0AAV0WTA5</accession>
<dbReference type="GO" id="GO:0045503">
    <property type="term" value="F:dynein light chain binding"/>
    <property type="evidence" value="ECO:0007669"/>
    <property type="project" value="TreeGrafter"/>
</dbReference>
<evidence type="ECO:0000313" key="4">
    <source>
        <dbReference type="EMBL" id="CAI6358851.1"/>
    </source>
</evidence>
<evidence type="ECO:0000313" key="5">
    <source>
        <dbReference type="Proteomes" id="UP001160148"/>
    </source>
</evidence>
<gene>
    <name evidence="4" type="ORF">MEUPH1_LOCUS14322</name>
</gene>
<organism evidence="4 5">
    <name type="scientific">Macrosiphum euphorbiae</name>
    <name type="common">potato aphid</name>
    <dbReference type="NCBI Taxonomy" id="13131"/>
    <lineage>
        <taxon>Eukaryota</taxon>
        <taxon>Metazoa</taxon>
        <taxon>Ecdysozoa</taxon>
        <taxon>Arthropoda</taxon>
        <taxon>Hexapoda</taxon>
        <taxon>Insecta</taxon>
        <taxon>Pterygota</taxon>
        <taxon>Neoptera</taxon>
        <taxon>Paraneoptera</taxon>
        <taxon>Hemiptera</taxon>
        <taxon>Sternorrhyncha</taxon>
        <taxon>Aphidomorpha</taxon>
        <taxon>Aphidoidea</taxon>
        <taxon>Aphididae</taxon>
        <taxon>Macrosiphini</taxon>
        <taxon>Macrosiphum</taxon>
    </lineage>
</organism>
<name>A0AAV0WTA5_9HEMI</name>
<evidence type="ECO:0000256" key="2">
    <source>
        <dbReference type="ARBA" id="ARBA00022574"/>
    </source>
</evidence>
<keyword evidence="2" id="KW-0853">WD repeat</keyword>
<sequence>MFSCTVPVEPSNPNRTLVVGTIMGQIGVVTWEGYDTYPQDGNVEECTHIWWGQIHDGPINCIKRNVFLPDIHLVCGGKVASIWSLKYNNGPIWWKRFNDFTNSVLWSTTHPAKFRVSFNNRRYTILESRLHTHQPYYIADIFLKDGLIASLSSPYPASCYMGIDSLMFADGVSDMMNYKKNRIICFSDSAGTVMVMTIRATILKPNEIEEVGSRFQKELDWLTELDDWNDMYKRIFGPLGEYDVDDHDHKAMQSDEELHAVESELIQPILSQNQTKKTICDETFNWYINRRGPQTRLGKLKDEYIQREKRYMVEAMMKKKNVTQKQFDEYYDGIMNKSDSKTEEISKIRSEADKKYRDIINKLLAADHTDEYKFDAGLKRKTVLADQKLLNVELQKLGT</sequence>
<keyword evidence="1" id="KW-0963">Cytoplasm</keyword>
<protein>
    <submittedName>
        <fullName evidence="4">Uncharacterized protein</fullName>
    </submittedName>
</protein>
<dbReference type="EMBL" id="CARXXK010000002">
    <property type="protein sequence ID" value="CAI6358851.1"/>
    <property type="molecule type" value="Genomic_DNA"/>
</dbReference>
<dbReference type="PANTHER" id="PTHR12442:SF5">
    <property type="entry name" value="DYNEIN AXONEMAL INTERMEDIATE CHAIN 3"/>
    <property type="match status" value="1"/>
</dbReference>
<comment type="caution">
    <text evidence="4">The sequence shown here is derived from an EMBL/GenBank/DDBJ whole genome shotgun (WGS) entry which is preliminary data.</text>
</comment>
<dbReference type="Proteomes" id="UP001160148">
    <property type="component" value="Unassembled WGS sequence"/>
</dbReference>
<keyword evidence="5" id="KW-1185">Reference proteome</keyword>
<keyword evidence="3" id="KW-0677">Repeat</keyword>
<dbReference type="GO" id="GO:0036156">
    <property type="term" value="C:inner dynein arm"/>
    <property type="evidence" value="ECO:0007669"/>
    <property type="project" value="TreeGrafter"/>
</dbReference>
<evidence type="ECO:0000256" key="1">
    <source>
        <dbReference type="ARBA" id="ARBA00022490"/>
    </source>
</evidence>
<dbReference type="GO" id="GO:0036159">
    <property type="term" value="P:inner dynein arm assembly"/>
    <property type="evidence" value="ECO:0007669"/>
    <property type="project" value="TreeGrafter"/>
</dbReference>
<dbReference type="GO" id="GO:0060294">
    <property type="term" value="P:cilium movement involved in cell motility"/>
    <property type="evidence" value="ECO:0007669"/>
    <property type="project" value="TreeGrafter"/>
</dbReference>